<accession>A0ABP8H5J0</accession>
<dbReference type="InterPro" id="IPR001789">
    <property type="entry name" value="Sig_transdc_resp-reg_receiver"/>
</dbReference>
<dbReference type="CDD" id="cd17535">
    <property type="entry name" value="REC_NarL-like"/>
    <property type="match status" value="1"/>
</dbReference>
<evidence type="ECO:0000256" key="2">
    <source>
        <dbReference type="ARBA" id="ARBA00023125"/>
    </source>
</evidence>
<dbReference type="PROSITE" id="PS50043">
    <property type="entry name" value="HTH_LUXR_2"/>
    <property type="match status" value="1"/>
</dbReference>
<evidence type="ECO:0000256" key="3">
    <source>
        <dbReference type="PROSITE-ProRule" id="PRU00169"/>
    </source>
</evidence>
<dbReference type="EMBL" id="BAABGY010000008">
    <property type="protein sequence ID" value="GAA4334460.1"/>
    <property type="molecule type" value="Genomic_DNA"/>
</dbReference>
<reference evidence="7" key="1">
    <citation type="journal article" date="2019" name="Int. J. Syst. Evol. Microbiol.">
        <title>The Global Catalogue of Microorganisms (GCM) 10K type strain sequencing project: providing services to taxonomists for standard genome sequencing and annotation.</title>
        <authorList>
            <consortium name="The Broad Institute Genomics Platform"/>
            <consortium name="The Broad Institute Genome Sequencing Center for Infectious Disease"/>
            <person name="Wu L."/>
            <person name="Ma J."/>
        </authorList>
    </citation>
    <scope>NUCLEOTIDE SEQUENCE [LARGE SCALE GENOMIC DNA]</scope>
    <source>
        <strain evidence="7">JCM 17919</strain>
    </source>
</reference>
<evidence type="ECO:0000259" key="4">
    <source>
        <dbReference type="PROSITE" id="PS50043"/>
    </source>
</evidence>
<evidence type="ECO:0000256" key="1">
    <source>
        <dbReference type="ARBA" id="ARBA00022553"/>
    </source>
</evidence>
<dbReference type="Gene3D" id="1.10.10.10">
    <property type="entry name" value="Winged helix-like DNA-binding domain superfamily/Winged helix DNA-binding domain"/>
    <property type="match status" value="1"/>
</dbReference>
<dbReference type="SUPFAM" id="SSF52172">
    <property type="entry name" value="CheY-like"/>
    <property type="match status" value="1"/>
</dbReference>
<dbReference type="InterPro" id="IPR016032">
    <property type="entry name" value="Sig_transdc_resp-reg_C-effctor"/>
</dbReference>
<dbReference type="Pfam" id="PF00072">
    <property type="entry name" value="Response_reg"/>
    <property type="match status" value="1"/>
</dbReference>
<feature type="domain" description="Response regulatory" evidence="5">
    <location>
        <begin position="10"/>
        <end position="126"/>
    </location>
</feature>
<sequence length="208" mass="23295">MSKIETTALSVLSADDHTIVRTGLQMLLHFKYGISKFYEAASCEELLAHVRKYTPTHLIVDMIFKDGNSLEVLPNVVSLFPDLKIMVYSMLPADVYAPVLQKIGINLYLHKGSPQALIEQTLKNFLFEKSPAANLQKEKEENPFRQLSPRELEVLHYLLRGEGIGAAATALNLHKSTVSTLRNRIYEKVGVSNVVELVEKAAINSIYP</sequence>
<dbReference type="PANTHER" id="PTHR45566">
    <property type="entry name" value="HTH-TYPE TRANSCRIPTIONAL REGULATOR YHJB-RELATED"/>
    <property type="match status" value="1"/>
</dbReference>
<dbReference type="Pfam" id="PF00196">
    <property type="entry name" value="GerE"/>
    <property type="match status" value="1"/>
</dbReference>
<keyword evidence="7" id="KW-1185">Reference proteome</keyword>
<dbReference type="InterPro" id="IPR011006">
    <property type="entry name" value="CheY-like_superfamily"/>
</dbReference>
<proteinExistence type="predicted"/>
<gene>
    <name evidence="6" type="ORF">GCM10023184_28520</name>
</gene>
<keyword evidence="2" id="KW-0238">DNA-binding</keyword>
<keyword evidence="1 3" id="KW-0597">Phosphoprotein</keyword>
<dbReference type="InterPro" id="IPR000792">
    <property type="entry name" value="Tscrpt_reg_LuxR_C"/>
</dbReference>
<dbReference type="PANTHER" id="PTHR45566:SF2">
    <property type="entry name" value="NARL SUBFAMILY"/>
    <property type="match status" value="1"/>
</dbReference>
<dbReference type="InterPro" id="IPR058245">
    <property type="entry name" value="NreC/VraR/RcsB-like_REC"/>
</dbReference>
<organism evidence="6 7">
    <name type="scientific">Flaviaesturariibacter amylovorans</name>
    <dbReference type="NCBI Taxonomy" id="1084520"/>
    <lineage>
        <taxon>Bacteria</taxon>
        <taxon>Pseudomonadati</taxon>
        <taxon>Bacteroidota</taxon>
        <taxon>Chitinophagia</taxon>
        <taxon>Chitinophagales</taxon>
        <taxon>Chitinophagaceae</taxon>
        <taxon>Flaviaestuariibacter</taxon>
    </lineage>
</organism>
<dbReference type="SMART" id="SM00421">
    <property type="entry name" value="HTH_LUXR"/>
    <property type="match status" value="1"/>
</dbReference>
<dbReference type="SUPFAM" id="SSF46894">
    <property type="entry name" value="C-terminal effector domain of the bipartite response regulators"/>
    <property type="match status" value="1"/>
</dbReference>
<dbReference type="Gene3D" id="3.40.50.2300">
    <property type="match status" value="1"/>
</dbReference>
<dbReference type="InterPro" id="IPR036388">
    <property type="entry name" value="WH-like_DNA-bd_sf"/>
</dbReference>
<dbReference type="Proteomes" id="UP001501725">
    <property type="component" value="Unassembled WGS sequence"/>
</dbReference>
<dbReference type="RefSeq" id="WP_345256428.1">
    <property type="nucleotide sequence ID" value="NZ_BAABGY010000008.1"/>
</dbReference>
<evidence type="ECO:0000313" key="7">
    <source>
        <dbReference type="Proteomes" id="UP001501725"/>
    </source>
</evidence>
<name>A0ABP8H5J0_9BACT</name>
<evidence type="ECO:0000259" key="5">
    <source>
        <dbReference type="PROSITE" id="PS50110"/>
    </source>
</evidence>
<evidence type="ECO:0000313" key="6">
    <source>
        <dbReference type="EMBL" id="GAA4334460.1"/>
    </source>
</evidence>
<dbReference type="CDD" id="cd06170">
    <property type="entry name" value="LuxR_C_like"/>
    <property type="match status" value="1"/>
</dbReference>
<dbReference type="InterPro" id="IPR051015">
    <property type="entry name" value="EvgA-like"/>
</dbReference>
<dbReference type="PROSITE" id="PS50110">
    <property type="entry name" value="RESPONSE_REGULATORY"/>
    <property type="match status" value="1"/>
</dbReference>
<comment type="caution">
    <text evidence="6">The sequence shown here is derived from an EMBL/GenBank/DDBJ whole genome shotgun (WGS) entry which is preliminary data.</text>
</comment>
<feature type="domain" description="HTH luxR-type" evidence="4">
    <location>
        <begin position="140"/>
        <end position="205"/>
    </location>
</feature>
<feature type="modified residue" description="4-aspartylphosphate" evidence="3">
    <location>
        <position position="61"/>
    </location>
</feature>
<protein>
    <submittedName>
        <fullName evidence="6">Response regulator</fullName>
    </submittedName>
</protein>